<evidence type="ECO:0000256" key="1">
    <source>
        <dbReference type="SAM" id="MobiDB-lite"/>
    </source>
</evidence>
<reference evidence="2 3" key="1">
    <citation type="journal article" date="2014" name="Int. J. Syst. Evol. Microbiol.">
        <title>Complete genome sequence of Corynebacterium casei LMG S-19264T (=DSM 44701T), isolated from a smear-ripened cheese.</title>
        <authorList>
            <consortium name="US DOE Joint Genome Institute (JGI-PGF)"/>
            <person name="Walter F."/>
            <person name="Albersmeier A."/>
            <person name="Kalinowski J."/>
            <person name="Ruckert C."/>
        </authorList>
    </citation>
    <scope>NUCLEOTIDE SEQUENCE [LARGE SCALE GENOMIC DNA]</scope>
    <source>
        <strain evidence="2 3">JCM 4677</strain>
    </source>
</reference>
<dbReference type="RefSeq" id="WP_190851345.1">
    <property type="nucleotide sequence ID" value="NZ_AP023440.1"/>
</dbReference>
<evidence type="ECO:0000313" key="2">
    <source>
        <dbReference type="EMBL" id="BCL29206.1"/>
    </source>
</evidence>
<dbReference type="AlphaFoldDB" id="A0A7G1P5Z3"/>
<accession>A0A7G1P5Z3</accession>
<feature type="compositionally biased region" description="Basic and acidic residues" evidence="1">
    <location>
        <begin position="52"/>
        <end position="67"/>
    </location>
</feature>
<dbReference type="KEGG" id="sgm:GCM10017557_40650"/>
<dbReference type="Proteomes" id="UP000516444">
    <property type="component" value="Chromosome"/>
</dbReference>
<feature type="region of interest" description="Disordered" evidence="1">
    <location>
        <begin position="52"/>
        <end position="76"/>
    </location>
</feature>
<gene>
    <name evidence="2" type="ORF">GCM10017557_40650</name>
</gene>
<proteinExistence type="predicted"/>
<dbReference type="EMBL" id="AP023440">
    <property type="protein sequence ID" value="BCL29206.1"/>
    <property type="molecule type" value="Genomic_DNA"/>
</dbReference>
<protein>
    <submittedName>
        <fullName evidence="2">Uncharacterized protein</fullName>
    </submittedName>
</protein>
<keyword evidence="3" id="KW-1185">Reference proteome</keyword>
<evidence type="ECO:0000313" key="3">
    <source>
        <dbReference type="Proteomes" id="UP000516444"/>
    </source>
</evidence>
<sequence length="158" mass="17024">MTVVLVLLVVGCRPAERPLVAVGKDPDRDVRVLLRPCSDDDPIREVVFLGSDEKGDGVDRPARDGWSDRPPGSVTGEQEVSLFDLPKGWQGKAGSVTELASDGDYSVSFVVGPNDTVRYKGLTRFTRADVAGLASGQWWADGKAMSRAEFRAQADDAC</sequence>
<name>A0A7G1P5Z3_9ACTN</name>
<organism evidence="2 3">
    <name type="scientific">Streptomyces aurantiacus</name>
    <dbReference type="NCBI Taxonomy" id="47760"/>
    <lineage>
        <taxon>Bacteria</taxon>
        <taxon>Bacillati</taxon>
        <taxon>Actinomycetota</taxon>
        <taxon>Actinomycetes</taxon>
        <taxon>Kitasatosporales</taxon>
        <taxon>Streptomycetaceae</taxon>
        <taxon>Streptomyces</taxon>
        <taxon>Streptomyces aurantiacus group</taxon>
    </lineage>
</organism>